<reference evidence="1" key="1">
    <citation type="submission" date="2020-04" db="EMBL/GenBank/DDBJ databases">
        <authorList>
            <person name="Alioto T."/>
            <person name="Alioto T."/>
            <person name="Gomez Garrido J."/>
        </authorList>
    </citation>
    <scope>NUCLEOTIDE SEQUENCE</scope>
    <source>
        <strain evidence="1">A484AB</strain>
    </source>
</reference>
<sequence length="112" mass="13110">MDDCLKYFKTVLTKVNPNKLFQIPSWIPMLHDPIIEFDLEPPTYRQITNIIRKMKTPGSPCPLDQISIISFKRCPYLRTYLTELNQAVWLSGSVPDEWKKACTILIHKEKLC</sequence>
<comment type="caution">
    <text evidence="1">The sequence shown here is derived from an EMBL/GenBank/DDBJ whole genome shotgun (WGS) entry which is preliminary data.</text>
</comment>
<keyword evidence="2" id="KW-1185">Reference proteome</keyword>
<name>A0A6S7IQ99_PARCT</name>
<evidence type="ECO:0000313" key="1">
    <source>
        <dbReference type="EMBL" id="CAB4021394.1"/>
    </source>
</evidence>
<dbReference type="AlphaFoldDB" id="A0A6S7IQ99"/>
<protein>
    <submittedName>
        <fullName evidence="1">Uncharacterized protein</fullName>
    </submittedName>
</protein>
<accession>A0A6S7IQ99</accession>
<gene>
    <name evidence="1" type="ORF">PACLA_8A033910</name>
</gene>
<evidence type="ECO:0000313" key="2">
    <source>
        <dbReference type="Proteomes" id="UP001152795"/>
    </source>
</evidence>
<proteinExistence type="predicted"/>
<organism evidence="1 2">
    <name type="scientific">Paramuricea clavata</name>
    <name type="common">Red gorgonian</name>
    <name type="synonym">Violescent sea-whip</name>
    <dbReference type="NCBI Taxonomy" id="317549"/>
    <lineage>
        <taxon>Eukaryota</taxon>
        <taxon>Metazoa</taxon>
        <taxon>Cnidaria</taxon>
        <taxon>Anthozoa</taxon>
        <taxon>Octocorallia</taxon>
        <taxon>Malacalcyonacea</taxon>
        <taxon>Plexauridae</taxon>
        <taxon>Paramuricea</taxon>
    </lineage>
</organism>
<dbReference type="Proteomes" id="UP001152795">
    <property type="component" value="Unassembled WGS sequence"/>
</dbReference>
<dbReference type="EMBL" id="CACRXK020011412">
    <property type="protein sequence ID" value="CAB4021394.1"/>
    <property type="molecule type" value="Genomic_DNA"/>
</dbReference>
<dbReference type="OrthoDB" id="3039367at2759"/>